<accession>A0AAV1E4V6</accession>
<reference evidence="8" key="1">
    <citation type="submission" date="2023-03" db="EMBL/GenBank/DDBJ databases">
        <authorList>
            <person name="Julca I."/>
        </authorList>
    </citation>
    <scope>NUCLEOTIDE SEQUENCE</scope>
</reference>
<organism evidence="8 9">
    <name type="scientific">Oldenlandia corymbosa var. corymbosa</name>
    <dbReference type="NCBI Taxonomy" id="529605"/>
    <lineage>
        <taxon>Eukaryota</taxon>
        <taxon>Viridiplantae</taxon>
        <taxon>Streptophyta</taxon>
        <taxon>Embryophyta</taxon>
        <taxon>Tracheophyta</taxon>
        <taxon>Spermatophyta</taxon>
        <taxon>Magnoliopsida</taxon>
        <taxon>eudicotyledons</taxon>
        <taxon>Gunneridae</taxon>
        <taxon>Pentapetalae</taxon>
        <taxon>asterids</taxon>
        <taxon>lamiids</taxon>
        <taxon>Gentianales</taxon>
        <taxon>Rubiaceae</taxon>
        <taxon>Rubioideae</taxon>
        <taxon>Spermacoceae</taxon>
        <taxon>Hedyotis-Oldenlandia complex</taxon>
        <taxon>Oldenlandia</taxon>
    </lineage>
</organism>
<dbReference type="InterPro" id="IPR036259">
    <property type="entry name" value="MFS_trans_sf"/>
</dbReference>
<evidence type="ECO:0000256" key="7">
    <source>
        <dbReference type="SAM" id="Phobius"/>
    </source>
</evidence>
<feature type="transmembrane region" description="Helical" evidence="7">
    <location>
        <begin position="62"/>
        <end position="82"/>
    </location>
</feature>
<feature type="transmembrane region" description="Helical" evidence="7">
    <location>
        <begin position="102"/>
        <end position="119"/>
    </location>
</feature>
<keyword evidence="5 7" id="KW-0472">Membrane</keyword>
<comment type="similarity">
    <text evidence="2">Belongs to the major facilitator superfamily. Proton-dependent oligopeptide transporter (POT/PTR) (TC 2.A.17) family.</text>
</comment>
<feature type="transmembrane region" description="Helical" evidence="7">
    <location>
        <begin position="177"/>
        <end position="197"/>
    </location>
</feature>
<dbReference type="Pfam" id="PF00854">
    <property type="entry name" value="PTR2"/>
    <property type="match status" value="1"/>
</dbReference>
<feature type="transmembrane region" description="Helical" evidence="7">
    <location>
        <begin position="373"/>
        <end position="393"/>
    </location>
</feature>
<evidence type="ECO:0000256" key="6">
    <source>
        <dbReference type="ARBA" id="ARBA00044504"/>
    </source>
</evidence>
<feature type="transmembrane region" description="Helical" evidence="7">
    <location>
        <begin position="35"/>
        <end position="55"/>
    </location>
</feature>
<dbReference type="GO" id="GO:0022857">
    <property type="term" value="F:transmembrane transporter activity"/>
    <property type="evidence" value="ECO:0007669"/>
    <property type="project" value="InterPro"/>
</dbReference>
<feature type="transmembrane region" description="Helical" evidence="7">
    <location>
        <begin position="149"/>
        <end position="171"/>
    </location>
</feature>
<evidence type="ECO:0000256" key="5">
    <source>
        <dbReference type="ARBA" id="ARBA00023136"/>
    </source>
</evidence>
<dbReference type="Gene3D" id="1.20.1250.20">
    <property type="entry name" value="MFS general substrate transporter like domains"/>
    <property type="match status" value="1"/>
</dbReference>
<dbReference type="InterPro" id="IPR018456">
    <property type="entry name" value="PTR2_symporter_CS"/>
</dbReference>
<name>A0AAV1E4V6_OLDCO</name>
<feature type="transmembrane region" description="Helical" evidence="7">
    <location>
        <begin position="291"/>
        <end position="310"/>
    </location>
</feature>
<dbReference type="InterPro" id="IPR000109">
    <property type="entry name" value="POT_fam"/>
</dbReference>
<evidence type="ECO:0000256" key="4">
    <source>
        <dbReference type="ARBA" id="ARBA00022989"/>
    </source>
</evidence>
<evidence type="ECO:0000256" key="3">
    <source>
        <dbReference type="ARBA" id="ARBA00022692"/>
    </source>
</evidence>
<feature type="transmembrane region" description="Helical" evidence="7">
    <location>
        <begin position="456"/>
        <end position="477"/>
    </location>
</feature>
<evidence type="ECO:0000256" key="1">
    <source>
        <dbReference type="ARBA" id="ARBA00004141"/>
    </source>
</evidence>
<feature type="transmembrane region" description="Helical" evidence="7">
    <location>
        <begin position="503"/>
        <end position="523"/>
    </location>
</feature>
<feature type="transmembrane region" description="Helical" evidence="7">
    <location>
        <begin position="330"/>
        <end position="352"/>
    </location>
</feature>
<keyword evidence="9" id="KW-1185">Reference proteome</keyword>
<keyword evidence="4 7" id="KW-1133">Transmembrane helix</keyword>
<dbReference type="GO" id="GO:0006857">
    <property type="term" value="P:oligopeptide transport"/>
    <property type="evidence" value="ECO:0007669"/>
    <property type="project" value="InterPro"/>
</dbReference>
<dbReference type="PROSITE" id="PS01022">
    <property type="entry name" value="PTR2_1"/>
    <property type="match status" value="1"/>
</dbReference>
<gene>
    <name evidence="8" type="ORF">OLC1_LOCUS21551</name>
</gene>
<sequence>MAEFFSYYGVSANLISYLTGPLGQSTATAAENVNAWSGIAMLMPLLGAFVADSFLGRYRTIVVASALYILGIGLLTLSAFLTSFKSSDCQTTSNSITLCPPSQLQVILFFFSLYLIALAQGMHKPSIHAFGADQFDESHTEESKAKSSFFNWCNVGTCLAITLTYLTLTYIQDSLSWGLGFGIPCLVMIFALVWFLLGTFTYRFHATHNDDQGQGQGKPFSRIGRVFIKAAKNWRTISCAKGMDAENQEHVLPNLGSQQFKFLNKALLSFDGSMEEGQVCSISEVEDAKTILRLVPIWCSCFAYGIVFSQPPTLFTKQGLTMERFVTSKFQVPAASLQSFSSVTIMVFLCLYDRAVVPIARAITRKTSGITMLQRIGTGIFFSILCVFVAALVERKRLEIIKEFGLVDLPNATVPMSVAWLLPQYLLLGVSCAFTITGLQQFFYDQMPNELKSTGLALYLTTLGLGELLSSVLISVIQKVTGGSDAHDDHWFSDNPMKGHLDYFYWLLVGVSTMSFAAFVYFAKGYTYRNQ</sequence>
<dbReference type="EMBL" id="OX459125">
    <property type="protein sequence ID" value="CAI9114934.1"/>
    <property type="molecule type" value="Genomic_DNA"/>
</dbReference>
<protein>
    <submittedName>
        <fullName evidence="8">OLC1v1015759C1</fullName>
    </submittedName>
</protein>
<proteinExistence type="inferred from homology"/>
<evidence type="ECO:0000313" key="9">
    <source>
        <dbReference type="Proteomes" id="UP001161247"/>
    </source>
</evidence>
<comment type="subcellular location">
    <subcellularLocation>
        <location evidence="1">Membrane</location>
        <topology evidence="1">Multi-pass membrane protein</topology>
    </subcellularLocation>
</comment>
<dbReference type="AlphaFoldDB" id="A0AAV1E4V6"/>
<dbReference type="Proteomes" id="UP001161247">
    <property type="component" value="Chromosome 8"/>
</dbReference>
<keyword evidence="3 7" id="KW-0812">Transmembrane</keyword>
<dbReference type="PANTHER" id="PTHR11654">
    <property type="entry name" value="OLIGOPEPTIDE TRANSPORTER-RELATED"/>
    <property type="match status" value="1"/>
</dbReference>
<evidence type="ECO:0000256" key="2">
    <source>
        <dbReference type="ARBA" id="ARBA00005982"/>
    </source>
</evidence>
<dbReference type="GO" id="GO:0016020">
    <property type="term" value="C:membrane"/>
    <property type="evidence" value="ECO:0007669"/>
    <property type="project" value="UniProtKB-SubCell"/>
</dbReference>
<dbReference type="SUPFAM" id="SSF103473">
    <property type="entry name" value="MFS general substrate transporter"/>
    <property type="match status" value="1"/>
</dbReference>
<comment type="similarity">
    <text evidence="6">Belongs to the major facilitator superfamily. Phosphate:H(+) symporter (TC 2.A.1.9) family.</text>
</comment>
<evidence type="ECO:0000313" key="8">
    <source>
        <dbReference type="EMBL" id="CAI9114934.1"/>
    </source>
</evidence>
<dbReference type="FunFam" id="1.20.1250.20:FF:000410">
    <property type="entry name" value="POT family protein"/>
    <property type="match status" value="1"/>
</dbReference>